<feature type="transmembrane region" description="Helical" evidence="5">
    <location>
        <begin position="409"/>
        <end position="429"/>
    </location>
</feature>
<evidence type="ECO:0000256" key="4">
    <source>
        <dbReference type="ARBA" id="ARBA00023136"/>
    </source>
</evidence>
<feature type="transmembrane region" description="Helical" evidence="5">
    <location>
        <begin position="226"/>
        <end position="245"/>
    </location>
</feature>
<feature type="transmembrane region" description="Helical" evidence="5">
    <location>
        <begin position="188"/>
        <end position="206"/>
    </location>
</feature>
<evidence type="ECO:0000256" key="5">
    <source>
        <dbReference type="SAM" id="Phobius"/>
    </source>
</evidence>
<dbReference type="EMBL" id="JAGGLU010000003">
    <property type="protein sequence ID" value="MBP2057576.1"/>
    <property type="molecule type" value="Genomic_DNA"/>
</dbReference>
<dbReference type="Gene3D" id="1.20.1740.10">
    <property type="entry name" value="Amino acid/polyamine transporter I"/>
    <property type="match status" value="1"/>
</dbReference>
<dbReference type="InterPro" id="IPR050598">
    <property type="entry name" value="AminoAcid_Transporter"/>
</dbReference>
<comment type="subcellular location">
    <subcellularLocation>
        <location evidence="1">Membrane</location>
        <topology evidence="1">Multi-pass membrane protein</topology>
    </subcellularLocation>
</comment>
<dbReference type="PANTHER" id="PTHR11785">
    <property type="entry name" value="AMINO ACID TRANSPORTER"/>
    <property type="match status" value="1"/>
</dbReference>
<keyword evidence="3 5" id="KW-1133">Transmembrane helix</keyword>
<feature type="transmembrane region" description="Helical" evidence="5">
    <location>
        <begin position="86"/>
        <end position="107"/>
    </location>
</feature>
<dbReference type="Proteomes" id="UP001519292">
    <property type="component" value="Unassembled WGS sequence"/>
</dbReference>
<feature type="transmembrane region" description="Helical" evidence="5">
    <location>
        <begin position="276"/>
        <end position="297"/>
    </location>
</feature>
<evidence type="ECO:0000256" key="2">
    <source>
        <dbReference type="ARBA" id="ARBA00022692"/>
    </source>
</evidence>
<feature type="transmembrane region" description="Helical" evidence="5">
    <location>
        <begin position="41"/>
        <end position="65"/>
    </location>
</feature>
<dbReference type="PANTHER" id="PTHR11785:SF512">
    <property type="entry name" value="SOBREMESA, ISOFORM B"/>
    <property type="match status" value="1"/>
</dbReference>
<feature type="transmembrane region" description="Helical" evidence="5">
    <location>
        <begin position="318"/>
        <end position="345"/>
    </location>
</feature>
<feature type="transmembrane region" description="Helical" evidence="5">
    <location>
        <begin position="7"/>
        <end position="29"/>
    </location>
</feature>
<feature type="transmembrane region" description="Helical" evidence="5">
    <location>
        <begin position="382"/>
        <end position="403"/>
    </location>
</feature>
<accession>A0ABS4MD16</accession>
<dbReference type="InterPro" id="IPR002293">
    <property type="entry name" value="AA/rel_permease1"/>
</dbReference>
<sequence length="435" mass="47120">MTRQISFAQALATVVGTVIGGGVFFKIGTITEHTQSASLTILVWIVAGAVSIASGLTVSEIAAALPVTGGSVKYIEYTYGKAWGFLFGWAQMLVYFPANIGALSVIFGQQFVVLFNLPSSYATAIALFLALLLMGLNFISTKFSSKMQSLTTILKIIPLALIVIFGLFNQDKINLQVFPFQAGSGHSFWAAFSSGLLAALFAYDGWINVTNLAGEVRHPEKDLSRAIILGLSLITLIYVLVNYTFMSTLPFKNIIANPNTAYLTSLKLFGNLGGKLVTIGILISVYGAINGFMLTGMRIPYTLAKDGMLPLSNKIGKINVNTGVPTISALIILAISLVMILLGTFDLLTNMLVLVMWTFTTLVSIAVVILRLREPKLDRPYIVPWYPIIPVISIAGGLFIVISTIINEFWISATGIGLTLLGLPVYYYMKRKIIS</sequence>
<keyword evidence="4 5" id="KW-0472">Membrane</keyword>
<evidence type="ECO:0000256" key="3">
    <source>
        <dbReference type="ARBA" id="ARBA00022989"/>
    </source>
</evidence>
<reference evidence="6 7" key="1">
    <citation type="submission" date="2021-03" db="EMBL/GenBank/DDBJ databases">
        <title>Genomic Encyclopedia of Type Strains, Phase IV (KMG-IV): sequencing the most valuable type-strain genomes for metagenomic binning, comparative biology and taxonomic classification.</title>
        <authorList>
            <person name="Goeker M."/>
        </authorList>
    </citation>
    <scope>NUCLEOTIDE SEQUENCE [LARGE SCALE GENOMIC DNA]</scope>
    <source>
        <strain evidence="6 7">DSM 101872</strain>
    </source>
</reference>
<proteinExistence type="predicted"/>
<keyword evidence="2 5" id="KW-0812">Transmembrane</keyword>
<evidence type="ECO:0000256" key="1">
    <source>
        <dbReference type="ARBA" id="ARBA00004141"/>
    </source>
</evidence>
<dbReference type="RefSeq" id="WP_209686320.1">
    <property type="nucleotide sequence ID" value="NZ_JAGGLU010000003.1"/>
</dbReference>
<feature type="transmembrane region" description="Helical" evidence="5">
    <location>
        <begin position="150"/>
        <end position="168"/>
    </location>
</feature>
<keyword evidence="7" id="KW-1185">Reference proteome</keyword>
<feature type="transmembrane region" description="Helical" evidence="5">
    <location>
        <begin position="119"/>
        <end position="138"/>
    </location>
</feature>
<feature type="transmembrane region" description="Helical" evidence="5">
    <location>
        <begin position="351"/>
        <end position="370"/>
    </location>
</feature>
<protein>
    <submittedName>
        <fullName evidence="6">APA family basic amino acid/polyamine antiporter</fullName>
    </submittedName>
</protein>
<evidence type="ECO:0000313" key="6">
    <source>
        <dbReference type="EMBL" id="MBP2057576.1"/>
    </source>
</evidence>
<dbReference type="PIRSF" id="PIRSF006060">
    <property type="entry name" value="AA_transporter"/>
    <property type="match status" value="1"/>
</dbReference>
<organism evidence="6 7">
    <name type="scientific">Lactobacillus colini</name>
    <dbReference type="NCBI Taxonomy" id="1819254"/>
    <lineage>
        <taxon>Bacteria</taxon>
        <taxon>Bacillati</taxon>
        <taxon>Bacillota</taxon>
        <taxon>Bacilli</taxon>
        <taxon>Lactobacillales</taxon>
        <taxon>Lactobacillaceae</taxon>
        <taxon>Lactobacillus</taxon>
    </lineage>
</organism>
<gene>
    <name evidence="6" type="ORF">J2Z60_000747</name>
</gene>
<comment type="caution">
    <text evidence="6">The sequence shown here is derived from an EMBL/GenBank/DDBJ whole genome shotgun (WGS) entry which is preliminary data.</text>
</comment>
<evidence type="ECO:0000313" key="7">
    <source>
        <dbReference type="Proteomes" id="UP001519292"/>
    </source>
</evidence>
<name>A0ABS4MD16_9LACO</name>
<dbReference type="Pfam" id="PF13520">
    <property type="entry name" value="AA_permease_2"/>
    <property type="match status" value="1"/>
</dbReference>